<sequence>MDCQHIFKVVSSGNKCAVGQRRAIAEVIPPFCTCTHKAILNRSAAQQLHYKAEIKASTSIGLFRHRFVDFPNSEALESTTPQQLESNALRQLLRCFTFTRTCSSSMVTAGSHFQQPKPSHANPTHTHFARSLTGTRQACNG</sequence>
<proteinExistence type="predicted"/>
<name>A0A813L872_POLGL</name>
<reference evidence="1" key="1">
    <citation type="submission" date="2021-02" db="EMBL/GenBank/DDBJ databases">
        <authorList>
            <person name="Dougan E. K."/>
            <person name="Rhodes N."/>
            <person name="Thang M."/>
            <person name="Chan C."/>
        </authorList>
    </citation>
    <scope>NUCLEOTIDE SEQUENCE</scope>
</reference>
<dbReference type="EMBL" id="CAJNNW010034639">
    <property type="protein sequence ID" value="CAE8723375.1"/>
    <property type="molecule type" value="Genomic_DNA"/>
</dbReference>
<protein>
    <submittedName>
        <fullName evidence="1">Uncharacterized protein</fullName>
    </submittedName>
</protein>
<evidence type="ECO:0000313" key="1">
    <source>
        <dbReference type="EMBL" id="CAE8723375.1"/>
    </source>
</evidence>
<comment type="caution">
    <text evidence="1">The sequence shown here is derived from an EMBL/GenBank/DDBJ whole genome shotgun (WGS) entry which is preliminary data.</text>
</comment>
<accession>A0A813L872</accession>
<organism evidence="1 2">
    <name type="scientific">Polarella glacialis</name>
    <name type="common">Dinoflagellate</name>
    <dbReference type="NCBI Taxonomy" id="89957"/>
    <lineage>
        <taxon>Eukaryota</taxon>
        <taxon>Sar</taxon>
        <taxon>Alveolata</taxon>
        <taxon>Dinophyceae</taxon>
        <taxon>Suessiales</taxon>
        <taxon>Suessiaceae</taxon>
        <taxon>Polarella</taxon>
    </lineage>
</organism>
<dbReference type="AlphaFoldDB" id="A0A813L872"/>
<evidence type="ECO:0000313" key="2">
    <source>
        <dbReference type="Proteomes" id="UP000626109"/>
    </source>
</evidence>
<dbReference type="Proteomes" id="UP000626109">
    <property type="component" value="Unassembled WGS sequence"/>
</dbReference>
<gene>
    <name evidence="1" type="ORF">PGLA2088_LOCUS43092</name>
</gene>